<dbReference type="AlphaFoldDB" id="A0A061R318"/>
<gene>
    <name evidence="4" type="primary">SRM160</name>
    <name evidence="4" type="ORF">TSPGSL018_11474</name>
</gene>
<proteinExistence type="predicted"/>
<accession>A0A061R318</accession>
<dbReference type="EMBL" id="GBEZ01019214">
    <property type="protein sequence ID" value="JAC67317.1"/>
    <property type="molecule type" value="Transcribed_RNA"/>
</dbReference>
<dbReference type="GO" id="GO:0006397">
    <property type="term" value="P:mRNA processing"/>
    <property type="evidence" value="ECO:0007669"/>
    <property type="project" value="UniProtKB-KW"/>
</dbReference>
<dbReference type="PROSITE" id="PS51025">
    <property type="entry name" value="PWI"/>
    <property type="match status" value="1"/>
</dbReference>
<evidence type="ECO:0000256" key="2">
    <source>
        <dbReference type="SAM" id="MobiDB-lite"/>
    </source>
</evidence>
<feature type="compositionally biased region" description="Basic and acidic residues" evidence="2">
    <location>
        <begin position="255"/>
        <end position="267"/>
    </location>
</feature>
<feature type="domain" description="PWI" evidence="3">
    <location>
        <begin position="28"/>
        <end position="127"/>
    </location>
</feature>
<dbReference type="GO" id="GO:0003723">
    <property type="term" value="F:RNA binding"/>
    <property type="evidence" value="ECO:0007669"/>
    <property type="project" value="TreeGrafter"/>
</dbReference>
<dbReference type="InterPro" id="IPR036483">
    <property type="entry name" value="PWI_dom_sf"/>
</dbReference>
<dbReference type="PANTHER" id="PTHR23148">
    <property type="entry name" value="SERINE/ARGININE REGULATED NUCLEAR MATRIX PROTEIN"/>
    <property type="match status" value="1"/>
</dbReference>
<evidence type="ECO:0000256" key="1">
    <source>
        <dbReference type="ARBA" id="ARBA00022664"/>
    </source>
</evidence>
<dbReference type="Pfam" id="PF01480">
    <property type="entry name" value="PWI"/>
    <property type="match status" value="1"/>
</dbReference>
<dbReference type="InterPro" id="IPR052225">
    <property type="entry name" value="Ser/Arg_repetitive_matrix"/>
</dbReference>
<feature type="compositionally biased region" description="Basic residues" evidence="2">
    <location>
        <begin position="409"/>
        <end position="428"/>
    </location>
</feature>
<dbReference type="PANTHER" id="PTHR23148:SF0">
    <property type="entry name" value="SERINE_ARGININE REPETITIVE MATRIX PROTEIN 1"/>
    <property type="match status" value="1"/>
</dbReference>
<feature type="compositionally biased region" description="Basic and acidic residues" evidence="2">
    <location>
        <begin position="455"/>
        <end position="470"/>
    </location>
</feature>
<feature type="compositionally biased region" description="Basic and acidic residues" evidence="2">
    <location>
        <begin position="357"/>
        <end position="408"/>
    </location>
</feature>
<dbReference type="SUPFAM" id="SSF101233">
    <property type="entry name" value="PWI domain"/>
    <property type="match status" value="1"/>
</dbReference>
<dbReference type="SMART" id="SM00311">
    <property type="entry name" value="PWI"/>
    <property type="match status" value="1"/>
</dbReference>
<organism evidence="4">
    <name type="scientific">Tetraselmis sp. GSL018</name>
    <dbReference type="NCBI Taxonomy" id="582737"/>
    <lineage>
        <taxon>Eukaryota</taxon>
        <taxon>Viridiplantae</taxon>
        <taxon>Chlorophyta</taxon>
        <taxon>core chlorophytes</taxon>
        <taxon>Chlorodendrophyceae</taxon>
        <taxon>Chlorodendrales</taxon>
        <taxon>Chlorodendraceae</taxon>
        <taxon>Tetraselmis</taxon>
    </lineage>
</organism>
<dbReference type="GO" id="GO:0005681">
    <property type="term" value="C:spliceosomal complex"/>
    <property type="evidence" value="ECO:0007669"/>
    <property type="project" value="TreeGrafter"/>
</dbReference>
<dbReference type="InterPro" id="IPR002483">
    <property type="entry name" value="PWI_dom"/>
</dbReference>
<sequence length="479" mass="54540">MATGGGFRGTSAAQDVRFSNKEKKLLKSMKFPKELDVKVDLSKVNMDVMKPWIAKRVTELLGGLEDEVLIGLVYNELEQKDVDPKQIQINLTGFLEKNTSLFMKELWTLLASAQQTKGGVPQQFLDEEAERIRKRREEQDKITAELQRQRESALAESAQARGNGAAPAIETSSAAPTEGHRASRWDRGGRNPEHQRRWDKPKDPDKSDVKEEPQDGEVGAKPETEGGRRGSPPVSKSPKQEEPSPRRARQADPSGEDRGDRGREDRGRRRGGSPSPAPPREDRGRRRGGSPSPPLQDRRRRSPWRRHQRSPSPQRHPRREWSPPRSERPRHDRSPTPPPPRRHTERAHRASPPPASRRTERSGRSPERRTPQKELDGDDSRMLSERREAGKRLRVDDGGASLSKEERKQLKKEKKERKRLKKEKKRLKKEREARQVSSSGEDSEDPKATGGDTDGDLRQKRIEEELRQKALEAMGSRGR</sequence>
<feature type="compositionally biased region" description="Basic and acidic residues" evidence="2">
    <location>
        <begin position="136"/>
        <end position="153"/>
    </location>
</feature>
<name>A0A061R318_9CHLO</name>
<feature type="compositionally biased region" description="Basic and acidic residues" evidence="2">
    <location>
        <begin position="319"/>
        <end position="334"/>
    </location>
</feature>
<feature type="region of interest" description="Disordered" evidence="2">
    <location>
        <begin position="136"/>
        <end position="479"/>
    </location>
</feature>
<feature type="compositionally biased region" description="Basic and acidic residues" evidence="2">
    <location>
        <begin position="178"/>
        <end position="228"/>
    </location>
</feature>
<reference evidence="4" key="1">
    <citation type="submission" date="2014-05" db="EMBL/GenBank/DDBJ databases">
        <title>The transcriptome of the halophilic microalga Tetraselmis sp. GSL018 isolated from the Great Salt Lake, Utah.</title>
        <authorList>
            <person name="Jinkerson R.E."/>
            <person name="D'Adamo S."/>
            <person name="Posewitz M.C."/>
        </authorList>
    </citation>
    <scope>NUCLEOTIDE SEQUENCE</scope>
    <source>
        <strain evidence="4">GSL018</strain>
    </source>
</reference>
<evidence type="ECO:0000259" key="3">
    <source>
        <dbReference type="PROSITE" id="PS51025"/>
    </source>
</evidence>
<dbReference type="Gene3D" id="1.20.1390.10">
    <property type="entry name" value="PWI domain"/>
    <property type="match status" value="1"/>
</dbReference>
<protein>
    <submittedName>
        <fullName evidence="4">Serine/arginine repetitive matrix protein 1</fullName>
    </submittedName>
</protein>
<feature type="compositionally biased region" description="Basic residues" evidence="2">
    <location>
        <begin position="298"/>
        <end position="309"/>
    </location>
</feature>
<keyword evidence="1" id="KW-0507">mRNA processing</keyword>
<dbReference type="GO" id="GO:0048024">
    <property type="term" value="P:regulation of mRNA splicing, via spliceosome"/>
    <property type="evidence" value="ECO:0007669"/>
    <property type="project" value="TreeGrafter"/>
</dbReference>
<evidence type="ECO:0000313" key="4">
    <source>
        <dbReference type="EMBL" id="JAC67317.1"/>
    </source>
</evidence>